<evidence type="ECO:0000259" key="6">
    <source>
        <dbReference type="Pfam" id="PF00732"/>
    </source>
</evidence>
<protein>
    <submittedName>
        <fullName evidence="8">Choline dehydrogenase</fullName>
    </submittedName>
</protein>
<organism evidence="8 9">
    <name type="scientific">Nonomuraea aridisoli</name>
    <dbReference type="NCBI Taxonomy" id="2070368"/>
    <lineage>
        <taxon>Bacteria</taxon>
        <taxon>Bacillati</taxon>
        <taxon>Actinomycetota</taxon>
        <taxon>Actinomycetes</taxon>
        <taxon>Streptosporangiales</taxon>
        <taxon>Streptosporangiaceae</taxon>
        <taxon>Nonomuraea</taxon>
    </lineage>
</organism>
<feature type="binding site" evidence="5">
    <location>
        <position position="440"/>
    </location>
    <ligand>
        <name>substrate</name>
    </ligand>
</feature>
<dbReference type="Gene3D" id="3.50.50.60">
    <property type="entry name" value="FAD/NAD(P)-binding domain"/>
    <property type="match status" value="1"/>
</dbReference>
<evidence type="ECO:0000313" key="8">
    <source>
        <dbReference type="EMBL" id="PZG14104.1"/>
    </source>
</evidence>
<evidence type="ECO:0000256" key="4">
    <source>
        <dbReference type="ARBA" id="ARBA00022827"/>
    </source>
</evidence>
<sequence length="502" mass="52804">MHSYDYVVVGAGSAGCVVAARLSQDPETRVLLVEAGTPDGPASMAVPPAWPSLIGSSADWGFVTVPQPGTAQVVHPYPRGKVFGGSSSINAMAFLRGHRAGYDAWAAGGATGWGYDDLLPYFKRSERAAGRDPRHRGTDGPMPVAPPRNGHPLAYVYLEAAAEAGHPTSPDLNGEHQEGVAWLETNIVDGRRFSVADGYLRPALTRPNLTVISSALVHRVVVRGGRCTGIEYSVNGDPRSARAEREVILSAGSIGSAQLLMLSGIGPAAHLREHGLGVLADLPGVGANLQDHPLAGITYSATRPVPPTANQHSDLIAMVRTRPGLASPDLQLIFLDIMYHPPTLIGPEHGYTIGFSLMRPHSRGSVRLAGADPAAAPLIDPGFLRDERDVETMVTGLRMAREVGETEALAGWRGKEELPGAAVQDDAELAAYVRSVTGPYFHPVGTCRIGDDPLGVVDTELRVHGIDGLRVVDASVMPSIVAANPNATVIAIAERAAALITA</sequence>
<dbReference type="InterPro" id="IPR036188">
    <property type="entry name" value="FAD/NAD-bd_sf"/>
</dbReference>
<evidence type="ECO:0000256" key="3">
    <source>
        <dbReference type="ARBA" id="ARBA00022630"/>
    </source>
</evidence>
<dbReference type="Pfam" id="PF05199">
    <property type="entry name" value="GMC_oxred_C"/>
    <property type="match status" value="1"/>
</dbReference>
<dbReference type="RefSeq" id="WP_111181965.1">
    <property type="nucleotide sequence ID" value="NZ_POUD01000137.1"/>
</dbReference>
<feature type="binding site" evidence="5">
    <location>
        <position position="82"/>
    </location>
    <ligand>
        <name>FAD</name>
        <dbReference type="ChEBI" id="CHEBI:57692"/>
    </ligand>
</feature>
<dbReference type="SUPFAM" id="SSF51905">
    <property type="entry name" value="FAD/NAD(P)-binding domain"/>
    <property type="match status" value="1"/>
</dbReference>
<feature type="domain" description="Glucose-methanol-choline oxidoreductase N-terminal" evidence="6">
    <location>
        <begin position="4"/>
        <end position="293"/>
    </location>
</feature>
<proteinExistence type="inferred from homology"/>
<dbReference type="Gene3D" id="3.30.560.10">
    <property type="entry name" value="Glucose Oxidase, domain 3"/>
    <property type="match status" value="1"/>
</dbReference>
<dbReference type="InterPro" id="IPR000172">
    <property type="entry name" value="GMC_OxRdtase_N"/>
</dbReference>
<accession>A0A2W2FF62</accession>
<keyword evidence="9" id="KW-1185">Reference proteome</keyword>
<dbReference type="EMBL" id="POUD01000137">
    <property type="protein sequence ID" value="PZG14104.1"/>
    <property type="molecule type" value="Genomic_DNA"/>
</dbReference>
<feature type="domain" description="Glucose-methanol-choline oxidoreductase C-terminal" evidence="7">
    <location>
        <begin position="360"/>
        <end position="493"/>
    </location>
</feature>
<dbReference type="GO" id="GO:0016614">
    <property type="term" value="F:oxidoreductase activity, acting on CH-OH group of donors"/>
    <property type="evidence" value="ECO:0007669"/>
    <property type="project" value="InterPro"/>
</dbReference>
<evidence type="ECO:0000313" key="9">
    <source>
        <dbReference type="Proteomes" id="UP000249304"/>
    </source>
</evidence>
<comment type="cofactor">
    <cofactor evidence="1 5">
        <name>FAD</name>
        <dbReference type="ChEBI" id="CHEBI:57692"/>
    </cofactor>
</comment>
<gene>
    <name evidence="8" type="ORF">C1J01_28010</name>
</gene>
<evidence type="ECO:0000259" key="7">
    <source>
        <dbReference type="Pfam" id="PF05199"/>
    </source>
</evidence>
<dbReference type="InterPro" id="IPR007867">
    <property type="entry name" value="GMC_OxRtase_C"/>
</dbReference>
<dbReference type="GO" id="GO:0050660">
    <property type="term" value="F:flavin adenine dinucleotide binding"/>
    <property type="evidence" value="ECO:0007669"/>
    <property type="project" value="InterPro"/>
</dbReference>
<comment type="similarity">
    <text evidence="2">Belongs to the GMC oxidoreductase family.</text>
</comment>
<dbReference type="PANTHER" id="PTHR11552">
    <property type="entry name" value="GLUCOSE-METHANOL-CHOLINE GMC OXIDOREDUCTASE"/>
    <property type="match status" value="1"/>
</dbReference>
<dbReference type="InterPro" id="IPR012132">
    <property type="entry name" value="GMC_OxRdtase"/>
</dbReference>
<feature type="binding site" evidence="5">
    <location>
        <position position="217"/>
    </location>
    <ligand>
        <name>FAD</name>
        <dbReference type="ChEBI" id="CHEBI:57692"/>
    </ligand>
</feature>
<reference evidence="8 9" key="1">
    <citation type="submission" date="2018-01" db="EMBL/GenBank/DDBJ databases">
        <title>Draft genome sequence of Nonomuraea sp. KC333.</title>
        <authorList>
            <person name="Sahin N."/>
            <person name="Saygin H."/>
            <person name="Ay H."/>
        </authorList>
    </citation>
    <scope>NUCLEOTIDE SEQUENCE [LARGE SCALE GENOMIC DNA]</scope>
    <source>
        <strain evidence="8 9">KC333</strain>
    </source>
</reference>
<dbReference type="Pfam" id="PF00732">
    <property type="entry name" value="GMC_oxred_N"/>
    <property type="match status" value="1"/>
</dbReference>
<keyword evidence="3" id="KW-0285">Flavoprotein</keyword>
<dbReference type="OrthoDB" id="9785276at2"/>
<dbReference type="PANTHER" id="PTHR11552:SF147">
    <property type="entry name" value="CHOLINE DEHYDROGENASE, MITOCHONDRIAL"/>
    <property type="match status" value="1"/>
</dbReference>
<evidence type="ECO:0000256" key="5">
    <source>
        <dbReference type="PIRSR" id="PIRSR000137-2"/>
    </source>
</evidence>
<keyword evidence="4 5" id="KW-0274">FAD</keyword>
<comment type="caution">
    <text evidence="8">The sequence shown here is derived from an EMBL/GenBank/DDBJ whole genome shotgun (WGS) entry which is preliminary data.</text>
</comment>
<dbReference type="SUPFAM" id="SSF54373">
    <property type="entry name" value="FAD-linked reductases, C-terminal domain"/>
    <property type="match status" value="1"/>
</dbReference>
<evidence type="ECO:0000256" key="2">
    <source>
        <dbReference type="ARBA" id="ARBA00010790"/>
    </source>
</evidence>
<dbReference type="Proteomes" id="UP000249304">
    <property type="component" value="Unassembled WGS sequence"/>
</dbReference>
<evidence type="ECO:0000256" key="1">
    <source>
        <dbReference type="ARBA" id="ARBA00001974"/>
    </source>
</evidence>
<dbReference type="AlphaFoldDB" id="A0A2W2FF62"/>
<dbReference type="PIRSF" id="PIRSF000137">
    <property type="entry name" value="Alcohol_oxidase"/>
    <property type="match status" value="1"/>
</dbReference>
<name>A0A2W2FF62_9ACTN</name>